<dbReference type="EMBL" id="RXFQ01000047">
    <property type="protein sequence ID" value="RSZ24210.1"/>
    <property type="molecule type" value="Genomic_DNA"/>
</dbReference>
<dbReference type="Proteomes" id="UP000271137">
    <property type="component" value="Unassembled WGS sequence"/>
</dbReference>
<accession>A0ABX9ZXG0</accession>
<gene>
    <name evidence="5" type="ORF">EJO66_32050</name>
</gene>
<dbReference type="InterPro" id="IPR008397">
    <property type="entry name" value="Alginate_lyase_dom"/>
</dbReference>
<dbReference type="InterPro" id="IPR008929">
    <property type="entry name" value="Chondroitin_lyas"/>
</dbReference>
<keyword evidence="1" id="KW-0732">Signal</keyword>
<dbReference type="Pfam" id="PF05426">
    <property type="entry name" value="Alginate_lyase"/>
    <property type="match status" value="1"/>
</dbReference>
<sequence length="318" mass="34445">MTYPTNNAKDVSLLDRRTFFIGTASALALGTTACGGGGGGGGGGFLPIAGTTAPRSPGATPGAVAGVDTPDTPAPEPTTPEPEVRKIVHPGLLVTEADLQRIRDKLAANAQPWVGGWNMMLKTNNTNLAATPRPLALVTRGVDGENYWQMVGDMVRALHLALRWKITNDENYATKAVEFLNAWSSTLTELGGNSNVFLASGLYGNQWANAAELMRTYSGWAKEDVARFQTMLLNVFYPKCHDFLVNHNGTETRKVTHYWANWDLANICSIYAIGVFCDRPDLIAEASNYYKSGRGNGASANNVYYVHPGYLGQWQESH</sequence>
<proteinExistence type="predicted"/>
<keyword evidence="6" id="KW-1185">Reference proteome</keyword>
<protein>
    <recommendedName>
        <fullName evidence="4">Alginate lyase domain-containing protein</fullName>
    </recommendedName>
</protein>
<feature type="non-terminal residue" evidence="5">
    <location>
        <position position="318"/>
    </location>
</feature>
<reference evidence="5 6" key="1">
    <citation type="submission" date="2018-12" db="EMBL/GenBank/DDBJ databases">
        <title>The genome sequences of strain 502.</title>
        <authorList>
            <person name="Gao J."/>
            <person name="Sun J."/>
        </authorList>
    </citation>
    <scope>NUCLEOTIDE SEQUENCE [LARGE SCALE GENOMIC DNA]</scope>
    <source>
        <strain evidence="5 6">502</strain>
    </source>
</reference>
<evidence type="ECO:0000313" key="5">
    <source>
        <dbReference type="EMBL" id="RSZ24210.1"/>
    </source>
</evidence>
<dbReference type="Gene3D" id="1.50.10.100">
    <property type="entry name" value="Chondroitin AC/alginate lyase"/>
    <property type="match status" value="1"/>
</dbReference>
<feature type="domain" description="Alginate lyase" evidence="4">
    <location>
        <begin position="158"/>
        <end position="296"/>
    </location>
</feature>
<feature type="region of interest" description="Disordered" evidence="3">
    <location>
        <begin position="46"/>
        <end position="81"/>
    </location>
</feature>
<evidence type="ECO:0000256" key="2">
    <source>
        <dbReference type="ARBA" id="ARBA00023239"/>
    </source>
</evidence>
<name>A0ABX9ZXG0_9BURK</name>
<evidence type="ECO:0000256" key="3">
    <source>
        <dbReference type="SAM" id="MobiDB-lite"/>
    </source>
</evidence>
<evidence type="ECO:0000259" key="4">
    <source>
        <dbReference type="Pfam" id="PF05426"/>
    </source>
</evidence>
<keyword evidence="2" id="KW-0456">Lyase</keyword>
<evidence type="ECO:0000313" key="6">
    <source>
        <dbReference type="Proteomes" id="UP000271137"/>
    </source>
</evidence>
<dbReference type="SUPFAM" id="SSF48230">
    <property type="entry name" value="Chondroitin AC/alginate lyase"/>
    <property type="match status" value="1"/>
</dbReference>
<comment type="caution">
    <text evidence="5">The sequence shown here is derived from an EMBL/GenBank/DDBJ whole genome shotgun (WGS) entry which is preliminary data.</text>
</comment>
<organism evidence="5 6">
    <name type="scientific">Variovorax beijingensis</name>
    <dbReference type="NCBI Taxonomy" id="2496117"/>
    <lineage>
        <taxon>Bacteria</taxon>
        <taxon>Pseudomonadati</taxon>
        <taxon>Pseudomonadota</taxon>
        <taxon>Betaproteobacteria</taxon>
        <taxon>Burkholderiales</taxon>
        <taxon>Comamonadaceae</taxon>
        <taxon>Variovorax</taxon>
    </lineage>
</organism>
<evidence type="ECO:0000256" key="1">
    <source>
        <dbReference type="ARBA" id="ARBA00022729"/>
    </source>
</evidence>